<dbReference type="PANTHER" id="PTHR24321:SF8">
    <property type="entry name" value="ESTRADIOL 17-BETA-DEHYDROGENASE 8-RELATED"/>
    <property type="match status" value="1"/>
</dbReference>
<evidence type="ECO:0000256" key="2">
    <source>
        <dbReference type="ARBA" id="ARBA00023002"/>
    </source>
</evidence>
<evidence type="ECO:0000313" key="4">
    <source>
        <dbReference type="Proteomes" id="UP000320179"/>
    </source>
</evidence>
<dbReference type="Proteomes" id="UP000320179">
    <property type="component" value="Chromosome"/>
</dbReference>
<accession>A0AAE6KQD3</accession>
<reference evidence="3 4" key="1">
    <citation type="journal article" date="2019" name="Science">
        <title>Social genes are selection hotspots in kin groups of a soil microbe.</title>
        <authorList>
            <person name="Wielgoss S."/>
            <person name="Wolfensberger R."/>
            <person name="Sun L."/>
            <person name="Fiegna F."/>
            <person name="Velicer G.J."/>
        </authorList>
    </citation>
    <scope>NUCLEOTIDE SEQUENCE [LARGE SCALE GENOMIC DNA]</scope>
    <source>
        <strain evidence="3 4">MC3.5.9c15</strain>
    </source>
</reference>
<comment type="similarity">
    <text evidence="1">Belongs to the short-chain dehydrogenases/reductases (SDR) family.</text>
</comment>
<evidence type="ECO:0000313" key="3">
    <source>
        <dbReference type="EMBL" id="QDE66127.1"/>
    </source>
</evidence>
<dbReference type="PANTHER" id="PTHR24321">
    <property type="entry name" value="DEHYDROGENASES, SHORT CHAIN"/>
    <property type="match status" value="1"/>
</dbReference>
<dbReference type="AlphaFoldDB" id="A0AAE6KQD3"/>
<dbReference type="GO" id="GO:0016491">
    <property type="term" value="F:oxidoreductase activity"/>
    <property type="evidence" value="ECO:0007669"/>
    <property type="project" value="UniProtKB-KW"/>
</dbReference>
<dbReference type="InterPro" id="IPR036291">
    <property type="entry name" value="NAD(P)-bd_dom_sf"/>
</dbReference>
<keyword evidence="2" id="KW-0560">Oxidoreductase</keyword>
<proteinExistence type="inferred from homology"/>
<dbReference type="PROSITE" id="PS00061">
    <property type="entry name" value="ADH_SHORT"/>
    <property type="match status" value="1"/>
</dbReference>
<dbReference type="Gene3D" id="3.40.50.720">
    <property type="entry name" value="NAD(P)-binding Rossmann-like Domain"/>
    <property type="match status" value="1"/>
</dbReference>
<dbReference type="SUPFAM" id="SSF51735">
    <property type="entry name" value="NAD(P)-binding Rossmann-fold domains"/>
    <property type="match status" value="1"/>
</dbReference>
<dbReference type="Pfam" id="PF00106">
    <property type="entry name" value="adh_short"/>
    <property type="match status" value="1"/>
</dbReference>
<name>A0AAE6KQD3_MYXXA</name>
<dbReference type="PRINTS" id="PR00081">
    <property type="entry name" value="GDHRDH"/>
</dbReference>
<protein>
    <submittedName>
        <fullName evidence="3">Uncharacterized protein</fullName>
    </submittedName>
</protein>
<gene>
    <name evidence="3" type="ORF">BHS09_03440</name>
</gene>
<sequence length="71" mass="7182">MLRGGGGSIVVTSSVQSIATRKGTSAYSASKRALVGLVQATALEYDTLDIRVNALCPGSVAPPCPGMTTPM</sequence>
<dbReference type="InterPro" id="IPR002347">
    <property type="entry name" value="SDR_fam"/>
</dbReference>
<evidence type="ECO:0000256" key="1">
    <source>
        <dbReference type="ARBA" id="ARBA00006484"/>
    </source>
</evidence>
<dbReference type="InterPro" id="IPR020904">
    <property type="entry name" value="Sc_DH/Rdtase_CS"/>
</dbReference>
<organism evidence="3 4">
    <name type="scientific">Myxococcus xanthus</name>
    <dbReference type="NCBI Taxonomy" id="34"/>
    <lineage>
        <taxon>Bacteria</taxon>
        <taxon>Pseudomonadati</taxon>
        <taxon>Myxococcota</taxon>
        <taxon>Myxococcia</taxon>
        <taxon>Myxococcales</taxon>
        <taxon>Cystobacterineae</taxon>
        <taxon>Myxococcaceae</taxon>
        <taxon>Myxococcus</taxon>
    </lineage>
</organism>
<dbReference type="CDD" id="cd05233">
    <property type="entry name" value="SDR_c"/>
    <property type="match status" value="1"/>
</dbReference>
<dbReference type="EMBL" id="CP017174">
    <property type="protein sequence ID" value="QDE66127.1"/>
    <property type="molecule type" value="Genomic_DNA"/>
</dbReference>